<name>A0A1Q8YFL4_9BURK</name>
<dbReference type="Proteomes" id="UP000185911">
    <property type="component" value="Unassembled WGS sequence"/>
</dbReference>
<keyword evidence="3" id="KW-1185">Reference proteome</keyword>
<comment type="caution">
    <text evidence="2">The sequence shown here is derived from an EMBL/GenBank/DDBJ whole genome shotgun (WGS) entry which is preliminary data.</text>
</comment>
<protein>
    <recommendedName>
        <fullName evidence="4">CopG family transcriptional regulator</fullName>
    </recommendedName>
</protein>
<evidence type="ECO:0008006" key="4">
    <source>
        <dbReference type="Google" id="ProtNLM"/>
    </source>
</evidence>
<dbReference type="EMBL" id="MSYM01000013">
    <property type="protein sequence ID" value="OLP06670.1"/>
    <property type="molecule type" value="Genomic_DNA"/>
</dbReference>
<dbReference type="AlphaFoldDB" id="A0A1Q8YFL4"/>
<sequence>MKAEKFEHQFDDGLDVTASLDLSKAKRVLQTQKRVNVDFPTWMIDSLDREASKLGVTRQSVIKVWLAGRRLNSRGVKGGAPTQVVKHGNQQTCTVTREQAGER</sequence>
<feature type="region of interest" description="Disordered" evidence="1">
    <location>
        <begin position="77"/>
        <end position="103"/>
    </location>
</feature>
<dbReference type="NCBIfam" id="NF047399">
    <property type="entry name" value="BrnA_antitoxin_add"/>
    <property type="match status" value="1"/>
</dbReference>
<feature type="compositionally biased region" description="Polar residues" evidence="1">
    <location>
        <begin position="88"/>
        <end position="97"/>
    </location>
</feature>
<proteinExistence type="predicted"/>
<organism evidence="2 3">
    <name type="scientific">Rhodoferax antarcticus ANT.BR</name>
    <dbReference type="NCBI Taxonomy" id="1111071"/>
    <lineage>
        <taxon>Bacteria</taxon>
        <taxon>Pseudomonadati</taxon>
        <taxon>Pseudomonadota</taxon>
        <taxon>Betaproteobacteria</taxon>
        <taxon>Burkholderiales</taxon>
        <taxon>Comamonadaceae</taxon>
        <taxon>Rhodoferax</taxon>
    </lineage>
</organism>
<reference evidence="2 3" key="1">
    <citation type="submission" date="2017-01" db="EMBL/GenBank/DDBJ databases">
        <title>Genome sequence of Rhodoferax antarcticus ANT.BR, a psychrophilic purple nonsulfur bacterium from an Antarctic microbial mat.</title>
        <authorList>
            <person name="Baker J."/>
            <person name="Riester C."/>
            <person name="Skinner B."/>
            <person name="Newell A."/>
            <person name="Swingley W."/>
            <person name="Madigan M."/>
            <person name="Jung D."/>
            <person name="Asao M."/>
            <person name="Chen M."/>
            <person name="Loughlin P."/>
            <person name="Pan H."/>
            <person name="Lin S."/>
            <person name="Li N."/>
            <person name="Shaw J."/>
            <person name="Prado M."/>
            <person name="Sherman C."/>
            <person name="Li X."/>
            <person name="Tang J."/>
            <person name="Blankenship R."/>
            <person name="Zhao T."/>
            <person name="Touchman J."/>
            <person name="Sattley M."/>
        </authorList>
    </citation>
    <scope>NUCLEOTIDE SEQUENCE [LARGE SCALE GENOMIC DNA]</scope>
    <source>
        <strain evidence="2 3">ANT.BR</strain>
    </source>
</reference>
<evidence type="ECO:0000313" key="2">
    <source>
        <dbReference type="EMBL" id="OLP06670.1"/>
    </source>
</evidence>
<evidence type="ECO:0000313" key="3">
    <source>
        <dbReference type="Proteomes" id="UP000185911"/>
    </source>
</evidence>
<gene>
    <name evidence="2" type="ORF">BLL52_2908</name>
</gene>
<evidence type="ECO:0000256" key="1">
    <source>
        <dbReference type="SAM" id="MobiDB-lite"/>
    </source>
</evidence>
<accession>A0A1Q8YFL4</accession>
<dbReference type="RefSeq" id="WP_241839148.1">
    <property type="nucleotide sequence ID" value="NZ_MSYM01000013.1"/>
</dbReference>